<dbReference type="AlphaFoldDB" id="A0AAV2BFK3"/>
<keyword evidence="2" id="KW-1185">Reference proteome</keyword>
<accession>A0AAV2BFK3</accession>
<sequence length="154" mass="17900">MDATFDFRERVREDNHEVQYSFILMDVANGEQRPFMQYYQTNCEELPTLWTFQMRIQHAMDTGIVSSDVTLRRDDFANTPVHAFVWVTSFDTRHPEPLPLCSELFENKTISPGEELEGFVPHLAQFPNSKNCVVLKAHVVVRIVITGCHPERNE</sequence>
<gene>
    <name evidence="1" type="ORF">LARSCL_LOCUS18525</name>
</gene>
<dbReference type="Proteomes" id="UP001497382">
    <property type="component" value="Unassembled WGS sequence"/>
</dbReference>
<reference evidence="1 2" key="1">
    <citation type="submission" date="2024-04" db="EMBL/GenBank/DDBJ databases">
        <authorList>
            <person name="Rising A."/>
            <person name="Reimegard J."/>
            <person name="Sonavane S."/>
            <person name="Akerstrom W."/>
            <person name="Nylinder S."/>
            <person name="Hedman E."/>
            <person name="Kallberg Y."/>
        </authorList>
    </citation>
    <scope>NUCLEOTIDE SEQUENCE [LARGE SCALE GENOMIC DNA]</scope>
</reference>
<comment type="caution">
    <text evidence="1">The sequence shown here is derived from an EMBL/GenBank/DDBJ whole genome shotgun (WGS) entry which is preliminary data.</text>
</comment>
<evidence type="ECO:0000313" key="2">
    <source>
        <dbReference type="Proteomes" id="UP001497382"/>
    </source>
</evidence>
<evidence type="ECO:0000313" key="1">
    <source>
        <dbReference type="EMBL" id="CAL1294093.1"/>
    </source>
</evidence>
<organism evidence="1 2">
    <name type="scientific">Larinioides sclopetarius</name>
    <dbReference type="NCBI Taxonomy" id="280406"/>
    <lineage>
        <taxon>Eukaryota</taxon>
        <taxon>Metazoa</taxon>
        <taxon>Ecdysozoa</taxon>
        <taxon>Arthropoda</taxon>
        <taxon>Chelicerata</taxon>
        <taxon>Arachnida</taxon>
        <taxon>Araneae</taxon>
        <taxon>Araneomorphae</taxon>
        <taxon>Entelegynae</taxon>
        <taxon>Araneoidea</taxon>
        <taxon>Araneidae</taxon>
        <taxon>Larinioides</taxon>
    </lineage>
</organism>
<dbReference type="EMBL" id="CAXIEN010000338">
    <property type="protein sequence ID" value="CAL1294093.1"/>
    <property type="molecule type" value="Genomic_DNA"/>
</dbReference>
<proteinExistence type="predicted"/>
<protein>
    <submittedName>
        <fullName evidence="1">Uncharacterized protein</fullName>
    </submittedName>
</protein>
<name>A0AAV2BFK3_9ARAC</name>